<dbReference type="SUPFAM" id="SSF53850">
    <property type="entry name" value="Periplasmic binding protein-like II"/>
    <property type="match status" value="1"/>
</dbReference>
<keyword evidence="5" id="KW-0732">Signal</keyword>
<evidence type="ECO:0000313" key="8">
    <source>
        <dbReference type="Proteomes" id="UP000254134"/>
    </source>
</evidence>
<feature type="signal peptide" evidence="5">
    <location>
        <begin position="1"/>
        <end position="26"/>
    </location>
</feature>
<dbReference type="Gene3D" id="3.40.190.10">
    <property type="entry name" value="Periplasmic binding protein-like II"/>
    <property type="match status" value="2"/>
</dbReference>
<feature type="domain" description="PBP" evidence="6">
    <location>
        <begin position="28"/>
        <end position="302"/>
    </location>
</feature>
<keyword evidence="8" id="KW-1185">Reference proteome</keyword>
<dbReference type="GO" id="GO:0035435">
    <property type="term" value="P:phosphate ion transmembrane transport"/>
    <property type="evidence" value="ECO:0007669"/>
    <property type="project" value="InterPro"/>
</dbReference>
<comment type="similarity">
    <text evidence="1 4">Belongs to the PstS family.</text>
</comment>
<dbReference type="NCBIfam" id="TIGR00975">
    <property type="entry name" value="3a0107s03"/>
    <property type="match status" value="1"/>
</dbReference>
<gene>
    <name evidence="7" type="ORF">Gocc_0207</name>
</gene>
<keyword evidence="3 4" id="KW-0592">Phosphate transport</keyword>
<dbReference type="GO" id="GO:0042301">
    <property type="term" value="F:phosphate ion binding"/>
    <property type="evidence" value="ECO:0007669"/>
    <property type="project" value="InterPro"/>
</dbReference>
<dbReference type="Pfam" id="PF12849">
    <property type="entry name" value="PBP_like_2"/>
    <property type="match status" value="1"/>
</dbReference>
<dbReference type="PANTHER" id="PTHR42996">
    <property type="entry name" value="PHOSPHATE-BINDING PROTEIN PSTS"/>
    <property type="match status" value="1"/>
</dbReference>
<evidence type="ECO:0000256" key="1">
    <source>
        <dbReference type="ARBA" id="ARBA00008725"/>
    </source>
</evidence>
<dbReference type="RefSeq" id="WP_181813272.1">
    <property type="nucleotide sequence ID" value="NZ_QQZY01000001.1"/>
</dbReference>
<dbReference type="Proteomes" id="UP000254134">
    <property type="component" value="Unassembled WGS sequence"/>
</dbReference>
<dbReference type="EMBL" id="QQZY01000001">
    <property type="protein sequence ID" value="RDI75788.1"/>
    <property type="molecule type" value="Genomic_DNA"/>
</dbReference>
<name>A0A7M2Z053_9ACTN</name>
<reference evidence="8" key="2">
    <citation type="journal article" date="2019" name="MicrobiologyOpen">
        <title>High-quality draft genome sequence of Gaiella occulta isolated from a 150 meter deep mineral water borehole and comparison with the genome sequences of other deep-branching lineages of the phylum Actinobacteria.</title>
        <authorList>
            <person name="Severino R."/>
            <person name="Froufe H.J.C."/>
            <person name="Barroso C."/>
            <person name="Albuquerque L."/>
            <person name="Lobo-da-Cunha A."/>
            <person name="da Costa M.S."/>
            <person name="Egas C."/>
        </authorList>
    </citation>
    <scope>NUCLEOTIDE SEQUENCE [LARGE SCALE GENOMIC DNA]</scope>
    <source>
        <strain evidence="8">F2-233</strain>
    </source>
</reference>
<sequence>MKRALAVALALVGVVATTLVGGRAEAAPATTAGTSITGTGSSFVFPLVSKWIPEVDKAYGIALTYSPTGSGAGIAGVTARTVDFGASDAPLSPDQLGACKGCVVIPWALSATSVPYNLPGLNGRVKLDGATLANIYLGKITNWNDAAIKAINPDLSLPDRKITPVYRSDGSGTTYNFTEYLSSVSSEFKSKVGVNTSVSWPTGIGARGSSGVAGVVQKTEGAITYVDVAYSLKNKLQFALIRNRAGRYATPGLRGIKAALSRLPNKVTSLDQLRIVDPPRSAGPLAYPIVTFTYVIVPTSSPKAADLRRLVYWAVTRGQKFGPPLLFQPLPQPVQAFAFREIRKIRAST</sequence>
<accession>A0A7M2Z053</accession>
<evidence type="ECO:0000313" key="7">
    <source>
        <dbReference type="EMBL" id="RDI75788.1"/>
    </source>
</evidence>
<dbReference type="PIRSF" id="PIRSF002756">
    <property type="entry name" value="PstS"/>
    <property type="match status" value="1"/>
</dbReference>
<feature type="chain" id="PRO_5029858097" description="Phosphate-binding protein" evidence="5">
    <location>
        <begin position="27"/>
        <end position="349"/>
    </location>
</feature>
<evidence type="ECO:0000256" key="3">
    <source>
        <dbReference type="ARBA" id="ARBA00022592"/>
    </source>
</evidence>
<evidence type="ECO:0000256" key="2">
    <source>
        <dbReference type="ARBA" id="ARBA00022448"/>
    </source>
</evidence>
<dbReference type="AlphaFoldDB" id="A0A7M2Z053"/>
<protein>
    <recommendedName>
        <fullName evidence="4">Phosphate-binding protein</fullName>
    </recommendedName>
</protein>
<proteinExistence type="inferred from homology"/>
<dbReference type="CDD" id="cd13565">
    <property type="entry name" value="PBP2_PstS"/>
    <property type="match status" value="1"/>
</dbReference>
<comment type="caution">
    <text evidence="7">The sequence shown here is derived from an EMBL/GenBank/DDBJ whole genome shotgun (WGS) entry which is preliminary data.</text>
</comment>
<dbReference type="GO" id="GO:0043190">
    <property type="term" value="C:ATP-binding cassette (ABC) transporter complex"/>
    <property type="evidence" value="ECO:0007669"/>
    <property type="project" value="InterPro"/>
</dbReference>
<organism evidence="7 8">
    <name type="scientific">Gaiella occulta</name>
    <dbReference type="NCBI Taxonomy" id="1002870"/>
    <lineage>
        <taxon>Bacteria</taxon>
        <taxon>Bacillati</taxon>
        <taxon>Actinomycetota</taxon>
        <taxon>Thermoleophilia</taxon>
        <taxon>Gaiellales</taxon>
        <taxon>Gaiellaceae</taxon>
        <taxon>Gaiella</taxon>
    </lineage>
</organism>
<dbReference type="PANTHER" id="PTHR42996:SF1">
    <property type="entry name" value="PHOSPHATE-BINDING PROTEIN PSTS"/>
    <property type="match status" value="1"/>
</dbReference>
<dbReference type="InterPro" id="IPR050962">
    <property type="entry name" value="Phosphate-bind_PstS"/>
</dbReference>
<dbReference type="InterPro" id="IPR005673">
    <property type="entry name" value="ABC_phos-bd_PstS"/>
</dbReference>
<evidence type="ECO:0000256" key="5">
    <source>
        <dbReference type="SAM" id="SignalP"/>
    </source>
</evidence>
<evidence type="ECO:0000256" key="4">
    <source>
        <dbReference type="PIRNR" id="PIRNR002756"/>
    </source>
</evidence>
<keyword evidence="2 4" id="KW-0813">Transport</keyword>
<evidence type="ECO:0000259" key="6">
    <source>
        <dbReference type="Pfam" id="PF12849"/>
    </source>
</evidence>
<dbReference type="InterPro" id="IPR024370">
    <property type="entry name" value="PBP_domain"/>
</dbReference>
<reference evidence="7 8" key="1">
    <citation type="submission" date="2018-07" db="EMBL/GenBank/DDBJ databases">
        <title>High-quality-draft genome sequence of Gaiella occulta.</title>
        <authorList>
            <person name="Severino R."/>
            <person name="Froufe H.J.C."/>
            <person name="Rainey F.A."/>
            <person name="Barroso C."/>
            <person name="Albuquerque L."/>
            <person name="Lobo-Da-Cunha A."/>
            <person name="Da Costa M.S."/>
            <person name="Egas C."/>
        </authorList>
    </citation>
    <scope>NUCLEOTIDE SEQUENCE [LARGE SCALE GENOMIC DNA]</scope>
    <source>
        <strain evidence="7 8">F2-233</strain>
    </source>
</reference>